<keyword evidence="2" id="KW-1185">Reference proteome</keyword>
<proteinExistence type="predicted"/>
<dbReference type="EMBL" id="CAJVPW010008462">
    <property type="protein sequence ID" value="CAG8593938.1"/>
    <property type="molecule type" value="Genomic_DNA"/>
</dbReference>
<evidence type="ECO:0000313" key="1">
    <source>
        <dbReference type="EMBL" id="CAG8593938.1"/>
    </source>
</evidence>
<dbReference type="Proteomes" id="UP000789366">
    <property type="component" value="Unassembled WGS sequence"/>
</dbReference>
<comment type="caution">
    <text evidence="1">The sequence shown here is derived from an EMBL/GenBank/DDBJ whole genome shotgun (WGS) entry which is preliminary data.</text>
</comment>
<feature type="non-terminal residue" evidence="1">
    <location>
        <position position="142"/>
    </location>
</feature>
<reference evidence="1" key="1">
    <citation type="submission" date="2021-06" db="EMBL/GenBank/DDBJ databases">
        <authorList>
            <person name="Kallberg Y."/>
            <person name="Tangrot J."/>
            <person name="Rosling A."/>
        </authorList>
    </citation>
    <scope>NUCLEOTIDE SEQUENCE</scope>
    <source>
        <strain evidence="1">28 12/20/2015</strain>
    </source>
</reference>
<protein>
    <submittedName>
        <fullName evidence="1">7711_t:CDS:1</fullName>
    </submittedName>
</protein>
<sequence length="142" mass="15431">MVKFIILATIIYLYIIYDINALINRTASTACIDETNKSQIIYIGGDKLFGDNFTAVFNIATQQWESSPGAIAPIGIQSYSATLLNNDSILYIGGQPGGDADTLSYPLLDKLAIYNINNDSWSVISTSGNIPPSRYDHGAVFV</sequence>
<name>A0ACA9MRP6_9GLOM</name>
<organism evidence="1 2">
    <name type="scientific">Cetraspora pellucida</name>
    <dbReference type="NCBI Taxonomy" id="1433469"/>
    <lineage>
        <taxon>Eukaryota</taxon>
        <taxon>Fungi</taxon>
        <taxon>Fungi incertae sedis</taxon>
        <taxon>Mucoromycota</taxon>
        <taxon>Glomeromycotina</taxon>
        <taxon>Glomeromycetes</taxon>
        <taxon>Diversisporales</taxon>
        <taxon>Gigasporaceae</taxon>
        <taxon>Cetraspora</taxon>
    </lineage>
</organism>
<evidence type="ECO:0000313" key="2">
    <source>
        <dbReference type="Proteomes" id="UP000789366"/>
    </source>
</evidence>
<accession>A0ACA9MRP6</accession>
<gene>
    <name evidence="1" type="ORF">SPELUC_LOCUS6858</name>
</gene>